<protein>
    <submittedName>
        <fullName evidence="3">Transcriptional regulator</fullName>
    </submittedName>
</protein>
<dbReference type="EMBL" id="CP022315">
    <property type="protein sequence ID" value="ASK64186.1"/>
    <property type="molecule type" value="Genomic_DNA"/>
</dbReference>
<dbReference type="GO" id="GO:0010288">
    <property type="term" value="P:response to lead ion"/>
    <property type="evidence" value="ECO:0007669"/>
    <property type="project" value="TreeGrafter"/>
</dbReference>
<keyword evidence="1" id="KW-0238">DNA-binding</keyword>
<evidence type="ECO:0000313" key="3">
    <source>
        <dbReference type="EMBL" id="ASK64186.1"/>
    </source>
</evidence>
<evidence type="ECO:0000313" key="4">
    <source>
        <dbReference type="Proteomes" id="UP000198312"/>
    </source>
</evidence>
<gene>
    <name evidence="3" type="ORF">CFK37_19555</name>
</gene>
<dbReference type="InterPro" id="IPR001845">
    <property type="entry name" value="HTH_ArsR_DNA-bd_dom"/>
</dbReference>
<dbReference type="OrthoDB" id="9797716at2"/>
<dbReference type="InterPro" id="IPR011991">
    <property type="entry name" value="ArsR-like_HTH"/>
</dbReference>
<accession>A0A220U8G8</accession>
<sequence length="232" mass="25402">MSVYSNVSVTASLISHPTRMAMLIALSDGRVLSAGDLASTAGVSPQTASGHLSKLMQGSLITVEKSGKHRYYKLSGPNVAEAVEAIAVISPPPQVKSLRESNDKKALYSGRTCYGHLAGNLGVKLTEALIKLDYVKVLEKRYQLTKSGNEWIRDFKVVLSRKVDYEAIPYHIDWTARKHHIAGPLALAITKRLLDLGWIEEGSTHRSIQVTEMGRSEILKEFGFDPISVSKG</sequence>
<keyword evidence="4" id="KW-1185">Reference proteome</keyword>
<dbReference type="Pfam" id="PF12840">
    <property type="entry name" value="HTH_20"/>
    <property type="match status" value="1"/>
</dbReference>
<dbReference type="GO" id="GO:0003677">
    <property type="term" value="F:DNA binding"/>
    <property type="evidence" value="ECO:0007669"/>
    <property type="project" value="UniProtKB-KW"/>
</dbReference>
<dbReference type="InterPro" id="IPR052543">
    <property type="entry name" value="HTH_Metal-responsive_Reg"/>
</dbReference>
<dbReference type="PANTHER" id="PTHR39168:SF1">
    <property type="entry name" value="TRANSCRIPTIONAL REGULATORY PROTEIN"/>
    <property type="match status" value="1"/>
</dbReference>
<dbReference type="SMART" id="SM00418">
    <property type="entry name" value="HTH_ARSR"/>
    <property type="match status" value="1"/>
</dbReference>
<organism evidence="3 4">
    <name type="scientific">Virgibacillus phasianinus</name>
    <dbReference type="NCBI Taxonomy" id="2017483"/>
    <lineage>
        <taxon>Bacteria</taxon>
        <taxon>Bacillati</taxon>
        <taxon>Bacillota</taxon>
        <taxon>Bacilli</taxon>
        <taxon>Bacillales</taxon>
        <taxon>Bacillaceae</taxon>
        <taxon>Virgibacillus</taxon>
    </lineage>
</organism>
<dbReference type="KEGG" id="vil:CFK37_19555"/>
<dbReference type="PROSITE" id="PS50987">
    <property type="entry name" value="HTH_ARSR_2"/>
    <property type="match status" value="1"/>
</dbReference>
<dbReference type="PANTHER" id="PTHR39168">
    <property type="entry name" value="TRANSCRIPTIONAL REGULATOR-RELATED"/>
    <property type="match status" value="1"/>
</dbReference>
<dbReference type="RefSeq" id="WP_089063443.1">
    <property type="nucleotide sequence ID" value="NZ_CP022315.1"/>
</dbReference>
<dbReference type="Gene3D" id="1.10.10.10">
    <property type="entry name" value="Winged helix-like DNA-binding domain superfamily/Winged helix DNA-binding domain"/>
    <property type="match status" value="1"/>
</dbReference>
<dbReference type="Proteomes" id="UP000198312">
    <property type="component" value="Chromosome"/>
</dbReference>
<dbReference type="CDD" id="cd00090">
    <property type="entry name" value="HTH_ARSR"/>
    <property type="match status" value="1"/>
</dbReference>
<dbReference type="SUPFAM" id="SSF46785">
    <property type="entry name" value="Winged helix' DNA-binding domain"/>
    <property type="match status" value="1"/>
</dbReference>
<name>A0A220U8G8_9BACI</name>
<dbReference type="InterPro" id="IPR036390">
    <property type="entry name" value="WH_DNA-bd_sf"/>
</dbReference>
<dbReference type="GO" id="GO:0003700">
    <property type="term" value="F:DNA-binding transcription factor activity"/>
    <property type="evidence" value="ECO:0007669"/>
    <property type="project" value="InterPro"/>
</dbReference>
<dbReference type="GO" id="GO:0032791">
    <property type="term" value="F:lead ion binding"/>
    <property type="evidence" value="ECO:0007669"/>
    <property type="project" value="TreeGrafter"/>
</dbReference>
<feature type="domain" description="HTH arsR-type" evidence="2">
    <location>
        <begin position="1"/>
        <end position="94"/>
    </location>
</feature>
<proteinExistence type="predicted"/>
<dbReference type="InterPro" id="IPR036388">
    <property type="entry name" value="WH-like_DNA-bd_sf"/>
</dbReference>
<evidence type="ECO:0000256" key="1">
    <source>
        <dbReference type="ARBA" id="ARBA00023125"/>
    </source>
</evidence>
<dbReference type="AlphaFoldDB" id="A0A220U8G8"/>
<reference evidence="3 4" key="1">
    <citation type="submission" date="2017-07" db="EMBL/GenBank/DDBJ databases">
        <title>Virgibacillus sp. LM2416.</title>
        <authorList>
            <person name="Tak E.J."/>
            <person name="Bae J.-W."/>
        </authorList>
    </citation>
    <scope>NUCLEOTIDE SEQUENCE [LARGE SCALE GENOMIC DNA]</scope>
    <source>
        <strain evidence="3 4">LM2416</strain>
    </source>
</reference>
<evidence type="ECO:0000259" key="2">
    <source>
        <dbReference type="PROSITE" id="PS50987"/>
    </source>
</evidence>
<dbReference type="GO" id="GO:0046686">
    <property type="term" value="P:response to cadmium ion"/>
    <property type="evidence" value="ECO:0007669"/>
    <property type="project" value="TreeGrafter"/>
</dbReference>
<dbReference type="PRINTS" id="PR00778">
    <property type="entry name" value="HTHARSR"/>
</dbReference>
<dbReference type="GO" id="GO:0097063">
    <property type="term" value="F:cadmium ion sensor activity"/>
    <property type="evidence" value="ECO:0007669"/>
    <property type="project" value="TreeGrafter"/>
</dbReference>
<dbReference type="NCBIfam" id="NF033788">
    <property type="entry name" value="HTH_metalloreg"/>
    <property type="match status" value="1"/>
</dbReference>